<dbReference type="RefSeq" id="XP_067817208.1">
    <property type="nucleotide sequence ID" value="XM_067964859.1"/>
</dbReference>
<evidence type="ECO:0000313" key="3">
    <source>
        <dbReference type="Proteomes" id="UP000294530"/>
    </source>
</evidence>
<accession>A0A976IDI1</accession>
<organism evidence="2 3">
    <name type="scientific">Bremia lactucae</name>
    <name type="common">Lettuce downy mildew</name>
    <dbReference type="NCBI Taxonomy" id="4779"/>
    <lineage>
        <taxon>Eukaryota</taxon>
        <taxon>Sar</taxon>
        <taxon>Stramenopiles</taxon>
        <taxon>Oomycota</taxon>
        <taxon>Peronosporomycetes</taxon>
        <taxon>Peronosporales</taxon>
        <taxon>Peronosporaceae</taxon>
        <taxon>Bremia</taxon>
    </lineage>
</organism>
<name>A0A976IDI1_BRELC</name>
<proteinExistence type="predicted"/>
<gene>
    <name evidence="2" type="ORF">CCR75_006792</name>
</gene>
<protein>
    <submittedName>
        <fullName evidence="2">Uncharacterized protein</fullName>
    </submittedName>
</protein>
<sequence>MTVGNTKRRRTQPHNPGEALVAEDLLLHMNTSLMTERQQLAFLLRTTAREADVERLEEDAKKTSCLTINRSQMPSAKLQETVSKPRHGSVGRPLKTRKVLRVVDMELNLTTQKDPTETSDAAKSSPSASDDVMRLDAMQFGHYTHRCALCCEKDTVCKASFLDALFLCPACDQKYPTQQTLKWRACVT</sequence>
<keyword evidence="3" id="KW-1185">Reference proteome</keyword>
<dbReference type="AlphaFoldDB" id="A0A976IDI1"/>
<feature type="compositionally biased region" description="Low complexity" evidence="1">
    <location>
        <begin position="119"/>
        <end position="129"/>
    </location>
</feature>
<comment type="caution">
    <text evidence="2">The sequence shown here is derived from an EMBL/GenBank/DDBJ whole genome shotgun (WGS) entry which is preliminary data.</text>
</comment>
<dbReference type="GeneID" id="94350530"/>
<dbReference type="OrthoDB" id="67732at2759"/>
<evidence type="ECO:0000313" key="2">
    <source>
        <dbReference type="EMBL" id="TDH67709.1"/>
    </source>
</evidence>
<feature type="region of interest" description="Disordered" evidence="1">
    <location>
        <begin position="109"/>
        <end position="129"/>
    </location>
</feature>
<dbReference type="Proteomes" id="UP000294530">
    <property type="component" value="Unassembled WGS sequence"/>
</dbReference>
<reference evidence="2 3" key="1">
    <citation type="journal article" date="2021" name="Genome Biol.">
        <title>AFLAP: assembly-free linkage analysis pipeline using k-mers from genome sequencing data.</title>
        <authorList>
            <person name="Fletcher K."/>
            <person name="Zhang L."/>
            <person name="Gil J."/>
            <person name="Han R."/>
            <person name="Cavanaugh K."/>
            <person name="Michelmore R."/>
        </authorList>
    </citation>
    <scope>NUCLEOTIDE SEQUENCE [LARGE SCALE GENOMIC DNA]</scope>
    <source>
        <strain evidence="2 3">SF5</strain>
    </source>
</reference>
<evidence type="ECO:0000256" key="1">
    <source>
        <dbReference type="SAM" id="MobiDB-lite"/>
    </source>
</evidence>
<dbReference type="KEGG" id="blac:94350530"/>
<dbReference type="EMBL" id="SHOA02000013">
    <property type="protein sequence ID" value="TDH67709.1"/>
    <property type="molecule type" value="Genomic_DNA"/>
</dbReference>